<evidence type="ECO:0000313" key="2">
    <source>
        <dbReference type="Proteomes" id="UP000615446"/>
    </source>
</evidence>
<organism evidence="1 2">
    <name type="scientific">Rhizophagus clarus</name>
    <dbReference type="NCBI Taxonomy" id="94130"/>
    <lineage>
        <taxon>Eukaryota</taxon>
        <taxon>Fungi</taxon>
        <taxon>Fungi incertae sedis</taxon>
        <taxon>Mucoromycota</taxon>
        <taxon>Glomeromycotina</taxon>
        <taxon>Glomeromycetes</taxon>
        <taxon>Glomerales</taxon>
        <taxon>Glomeraceae</taxon>
        <taxon>Rhizophagus</taxon>
    </lineage>
</organism>
<proteinExistence type="predicted"/>
<dbReference type="AlphaFoldDB" id="A0A8H3KRL6"/>
<comment type="caution">
    <text evidence="1">The sequence shown here is derived from an EMBL/GenBank/DDBJ whole genome shotgun (WGS) entry which is preliminary data.</text>
</comment>
<dbReference type="Proteomes" id="UP000615446">
    <property type="component" value="Unassembled WGS sequence"/>
</dbReference>
<sequence length="116" mass="13448">MMQHMDEIKIDGLDEEFVEEVEKAVKLIYSQLPLRYLGVSTIQGISFVKYLENIVERMNNSETSTPNSIPSEYASIIQFVAQIAIKEAVEIYEERMNVFINESKLPILRKEFEKVS</sequence>
<accession>A0A8H3KRL6</accession>
<dbReference type="OrthoDB" id="2330589at2759"/>
<dbReference type="EMBL" id="BLAL01000004">
    <property type="protein sequence ID" value="GES72805.1"/>
    <property type="molecule type" value="Genomic_DNA"/>
</dbReference>
<name>A0A8H3KRL6_9GLOM</name>
<protein>
    <submittedName>
        <fullName evidence="1">Guanylate-binding protein</fullName>
    </submittedName>
</protein>
<dbReference type="InterPro" id="IPR027417">
    <property type="entry name" value="P-loop_NTPase"/>
</dbReference>
<evidence type="ECO:0000313" key="1">
    <source>
        <dbReference type="EMBL" id="GES72805.1"/>
    </source>
</evidence>
<gene>
    <name evidence="1" type="ORF">RCL2_000035200</name>
</gene>
<reference evidence="1" key="1">
    <citation type="submission" date="2019-10" db="EMBL/GenBank/DDBJ databases">
        <title>Conservation and host-specific expression of non-tandemly repeated heterogenous ribosome RNA gene in arbuscular mycorrhizal fungi.</title>
        <authorList>
            <person name="Maeda T."/>
            <person name="Kobayashi Y."/>
            <person name="Nakagawa T."/>
            <person name="Ezawa T."/>
            <person name="Yamaguchi K."/>
            <person name="Bino T."/>
            <person name="Nishimoto Y."/>
            <person name="Shigenobu S."/>
            <person name="Kawaguchi M."/>
        </authorList>
    </citation>
    <scope>NUCLEOTIDE SEQUENCE</scope>
    <source>
        <strain evidence="1">HR1</strain>
    </source>
</reference>
<dbReference type="Gene3D" id="3.40.50.300">
    <property type="entry name" value="P-loop containing nucleotide triphosphate hydrolases"/>
    <property type="match status" value="1"/>
</dbReference>